<name>A0A1Y1HI60_KLENI</name>
<organism evidence="4 5">
    <name type="scientific">Klebsormidium nitens</name>
    <name type="common">Green alga</name>
    <name type="synonym">Ulothrix nitens</name>
    <dbReference type="NCBI Taxonomy" id="105231"/>
    <lineage>
        <taxon>Eukaryota</taxon>
        <taxon>Viridiplantae</taxon>
        <taxon>Streptophyta</taxon>
        <taxon>Klebsormidiophyceae</taxon>
        <taxon>Klebsormidiales</taxon>
        <taxon>Klebsormidiaceae</taxon>
        <taxon>Klebsormidium</taxon>
    </lineage>
</organism>
<evidence type="ECO:0000313" key="4">
    <source>
        <dbReference type="EMBL" id="GAQ78160.1"/>
    </source>
</evidence>
<keyword evidence="3" id="KW-0131">Cell cycle</keyword>
<evidence type="ECO:0000256" key="2">
    <source>
        <dbReference type="ARBA" id="ARBA00023210"/>
    </source>
</evidence>
<dbReference type="Gene3D" id="3.30.110.150">
    <property type="entry name" value="SepF-like protein"/>
    <property type="match status" value="1"/>
</dbReference>
<dbReference type="AlphaFoldDB" id="A0A1Y1HI60"/>
<accession>A0A1Y1HI60</accession>
<dbReference type="InterPro" id="IPR023052">
    <property type="entry name" value="Cell_div_SepF"/>
</dbReference>
<keyword evidence="2" id="KW-0717">Septation</keyword>
<evidence type="ECO:0008006" key="6">
    <source>
        <dbReference type="Google" id="ProtNLM"/>
    </source>
</evidence>
<dbReference type="GO" id="GO:0051301">
    <property type="term" value="P:cell division"/>
    <property type="evidence" value="ECO:0007669"/>
    <property type="project" value="UniProtKB-KW"/>
</dbReference>
<gene>
    <name evidence="4" type="ORF">KFL_000090060</name>
</gene>
<reference evidence="4 5" key="1">
    <citation type="journal article" date="2014" name="Nat. Commun.">
        <title>Klebsormidium flaccidum genome reveals primary factors for plant terrestrial adaptation.</title>
        <authorList>
            <person name="Hori K."/>
            <person name="Maruyama F."/>
            <person name="Fujisawa T."/>
            <person name="Togashi T."/>
            <person name="Yamamoto N."/>
            <person name="Seo M."/>
            <person name="Sato S."/>
            <person name="Yamada T."/>
            <person name="Mori H."/>
            <person name="Tajima N."/>
            <person name="Moriyama T."/>
            <person name="Ikeuchi M."/>
            <person name="Watanabe M."/>
            <person name="Wada H."/>
            <person name="Kobayashi K."/>
            <person name="Saito M."/>
            <person name="Masuda T."/>
            <person name="Sasaki-Sekimoto Y."/>
            <person name="Mashiguchi K."/>
            <person name="Awai K."/>
            <person name="Shimojima M."/>
            <person name="Masuda S."/>
            <person name="Iwai M."/>
            <person name="Nobusawa T."/>
            <person name="Narise T."/>
            <person name="Kondo S."/>
            <person name="Saito H."/>
            <person name="Sato R."/>
            <person name="Murakawa M."/>
            <person name="Ihara Y."/>
            <person name="Oshima-Yamada Y."/>
            <person name="Ohtaka K."/>
            <person name="Satoh M."/>
            <person name="Sonobe K."/>
            <person name="Ishii M."/>
            <person name="Ohtani R."/>
            <person name="Kanamori-Sato M."/>
            <person name="Honoki R."/>
            <person name="Miyazaki D."/>
            <person name="Mochizuki H."/>
            <person name="Umetsu J."/>
            <person name="Higashi K."/>
            <person name="Shibata D."/>
            <person name="Kamiya Y."/>
            <person name="Sato N."/>
            <person name="Nakamura Y."/>
            <person name="Tabata S."/>
            <person name="Ida S."/>
            <person name="Kurokawa K."/>
            <person name="Ohta H."/>
        </authorList>
    </citation>
    <scope>NUCLEOTIDE SEQUENCE [LARGE SCALE GENOMIC DNA]</scope>
    <source>
        <strain evidence="4 5">NIES-2285</strain>
    </source>
</reference>
<evidence type="ECO:0000256" key="3">
    <source>
        <dbReference type="ARBA" id="ARBA00023306"/>
    </source>
</evidence>
<keyword evidence="1" id="KW-0132">Cell division</keyword>
<dbReference type="EMBL" id="DF236958">
    <property type="protein sequence ID" value="GAQ78160.1"/>
    <property type="molecule type" value="Genomic_DNA"/>
</dbReference>
<dbReference type="Proteomes" id="UP000054558">
    <property type="component" value="Unassembled WGS sequence"/>
</dbReference>
<dbReference type="InterPro" id="IPR007561">
    <property type="entry name" value="Cell_div_SepF/SepF-rel"/>
</dbReference>
<keyword evidence="5" id="KW-1185">Reference proteome</keyword>
<dbReference type="PANTHER" id="PTHR35798">
    <property type="entry name" value="CELL DIVISION PROTEIN SEPF"/>
    <property type="match status" value="1"/>
</dbReference>
<evidence type="ECO:0000313" key="5">
    <source>
        <dbReference type="Proteomes" id="UP000054558"/>
    </source>
</evidence>
<dbReference type="PANTHER" id="PTHR35798:SF1">
    <property type="entry name" value="CELL DIVISION PROTEIN SEPF"/>
    <property type="match status" value="1"/>
</dbReference>
<dbReference type="Pfam" id="PF04472">
    <property type="entry name" value="SepF"/>
    <property type="match status" value="1"/>
</dbReference>
<protein>
    <recommendedName>
        <fullName evidence="6">Cell division protein SepF</fullName>
    </recommendedName>
</protein>
<proteinExistence type="predicted"/>
<evidence type="ECO:0000256" key="1">
    <source>
        <dbReference type="ARBA" id="ARBA00022618"/>
    </source>
</evidence>
<dbReference type="InterPro" id="IPR038594">
    <property type="entry name" value="SepF-like_sf"/>
</dbReference>
<sequence length="180" mass="19292">MAMAAAKSGLFQHSGTFASAAGRNIAEQRRFVRPTKAGYAGAVDQSVPRKFSAGSFAGFKFGVTRSRSNAQPAKTGVRSALMPWTWDQQRAVEEEPSYIVMWPTAFSEVISAVSALKQGTTVILNLNGVKGVDEQQRCVDFVAGGCHALDGHQEYLAECVFLFAPPEVKVAASMVRDSSA</sequence>